<dbReference type="Proteomes" id="UP000010959">
    <property type="component" value="Unassembled WGS sequence"/>
</dbReference>
<protein>
    <submittedName>
        <fullName evidence="2">Uncharacterized protein</fullName>
    </submittedName>
</protein>
<proteinExistence type="predicted"/>
<evidence type="ECO:0000256" key="1">
    <source>
        <dbReference type="SAM" id="Phobius"/>
    </source>
</evidence>
<feature type="transmembrane region" description="Helical" evidence="1">
    <location>
        <begin position="101"/>
        <end position="122"/>
    </location>
</feature>
<feature type="transmembrane region" description="Helical" evidence="1">
    <location>
        <begin position="6"/>
        <end position="27"/>
    </location>
</feature>
<feature type="transmembrane region" description="Helical" evidence="1">
    <location>
        <begin position="71"/>
        <end position="89"/>
    </location>
</feature>
<accession>L7CEA0</accession>
<reference evidence="2 3" key="1">
    <citation type="journal article" date="2013" name="Mar. Genomics">
        <title>Expression of sulfatases in Rhodopirellula baltica and the diversity of sulfatases in the genus Rhodopirellula.</title>
        <authorList>
            <person name="Wegner C.E."/>
            <person name="Richter-Heitmann T."/>
            <person name="Klindworth A."/>
            <person name="Klockow C."/>
            <person name="Richter M."/>
            <person name="Achstetter T."/>
            <person name="Glockner F.O."/>
            <person name="Harder J."/>
        </authorList>
    </citation>
    <scope>NUCLEOTIDE SEQUENCE [LARGE SCALE GENOMIC DNA]</scope>
    <source>
        <strain evidence="2 3">SWK14</strain>
    </source>
</reference>
<evidence type="ECO:0000313" key="3">
    <source>
        <dbReference type="Proteomes" id="UP000010959"/>
    </source>
</evidence>
<keyword evidence="1" id="KW-0472">Membrane</keyword>
<name>L7CEA0_RHOBT</name>
<comment type="caution">
    <text evidence="2">The sequence shown here is derived from an EMBL/GenBank/DDBJ whole genome shotgun (WGS) entry which is preliminary data.</text>
</comment>
<dbReference type="AlphaFoldDB" id="L7CEA0"/>
<dbReference type="EMBL" id="AMWG01000099">
    <property type="protein sequence ID" value="ELP32554.1"/>
    <property type="molecule type" value="Genomic_DNA"/>
</dbReference>
<feature type="transmembrane region" description="Helical" evidence="1">
    <location>
        <begin position="242"/>
        <end position="261"/>
    </location>
</feature>
<evidence type="ECO:0000313" key="2">
    <source>
        <dbReference type="EMBL" id="ELP32554.1"/>
    </source>
</evidence>
<organism evidence="2 3">
    <name type="scientific">Rhodopirellula baltica SWK14</name>
    <dbReference type="NCBI Taxonomy" id="993516"/>
    <lineage>
        <taxon>Bacteria</taxon>
        <taxon>Pseudomonadati</taxon>
        <taxon>Planctomycetota</taxon>
        <taxon>Planctomycetia</taxon>
        <taxon>Pirellulales</taxon>
        <taxon>Pirellulaceae</taxon>
        <taxon>Rhodopirellula</taxon>
    </lineage>
</organism>
<feature type="transmembrane region" description="Helical" evidence="1">
    <location>
        <begin position="39"/>
        <end position="59"/>
    </location>
</feature>
<feature type="transmembrane region" description="Helical" evidence="1">
    <location>
        <begin position="164"/>
        <end position="184"/>
    </location>
</feature>
<dbReference type="PATRIC" id="fig|993516.3.peg.3726"/>
<sequence>METQILLWCVITPAILSLAFVVAAWAIQRSESNAWSRPLPAVLAVIGWCVAVSACMYARQDLDWSALEAWQIVLVPIGIASLLLAACPCEEDSLQAASPRTSFGLWWLIAGLGSVATAMWTMPTGDGWTDMLPLHRPWMASVEAASLINVWSLDRMRRHGASPWILWVGLAGLVAPTLLAASAYGGLAEWMVSGLVSTFVFAVAAVLMPESMIGKLFPAVLLLAASTTATGRFYTYEEHPNWLYGLILLMPTCISIPDAWLRERSTMVRVSTAVVVAVLLLAVIGWFLLGDSLFGEPTEEW</sequence>
<keyword evidence="1" id="KW-1133">Transmembrane helix</keyword>
<feature type="transmembrane region" description="Helical" evidence="1">
    <location>
        <begin position="190"/>
        <end position="209"/>
    </location>
</feature>
<gene>
    <name evidence="2" type="ORF">RBSWK_03495</name>
</gene>
<dbReference type="RefSeq" id="WP_007338407.1">
    <property type="nucleotide sequence ID" value="NZ_AMWG01000099.1"/>
</dbReference>
<keyword evidence="1" id="KW-0812">Transmembrane</keyword>
<feature type="transmembrane region" description="Helical" evidence="1">
    <location>
        <begin position="268"/>
        <end position="289"/>
    </location>
</feature>